<dbReference type="RefSeq" id="XP_065329444.1">
    <property type="nucleotide sequence ID" value="XM_065473372.1"/>
</dbReference>
<dbReference type="InterPro" id="IPR017998">
    <property type="entry name" value="Chaperone_TCP-1"/>
</dbReference>
<dbReference type="Gene3D" id="3.50.7.10">
    <property type="entry name" value="GroEL"/>
    <property type="match status" value="1"/>
</dbReference>
<gene>
    <name evidence="7" type="ORF">VNE69_04125</name>
</gene>
<comment type="subunit">
    <text evidence="3">Component of the T-complex protein 1 (TCP1) complex.</text>
</comment>
<protein>
    <submittedName>
        <fullName evidence="7">T-complex protein 1 subunit theta (CCT8)</fullName>
    </submittedName>
</protein>
<dbReference type="InterPro" id="IPR027413">
    <property type="entry name" value="GROEL-like_equatorial_sf"/>
</dbReference>
<dbReference type="EMBL" id="CP142729">
    <property type="protein sequence ID" value="WUR03299.1"/>
    <property type="molecule type" value="Genomic_DNA"/>
</dbReference>
<dbReference type="AlphaFoldDB" id="A0AAX4JBE3"/>
<keyword evidence="5" id="KW-0067">ATP-binding</keyword>
<comment type="function">
    <text evidence="1">Molecular chaperone; assists the folding of proteins upon ATP hydrolysis.</text>
</comment>
<dbReference type="PANTHER" id="PTHR11353">
    <property type="entry name" value="CHAPERONIN"/>
    <property type="match status" value="1"/>
</dbReference>
<evidence type="ECO:0000256" key="2">
    <source>
        <dbReference type="ARBA" id="ARBA00008020"/>
    </source>
</evidence>
<evidence type="ECO:0000313" key="7">
    <source>
        <dbReference type="EMBL" id="WUR03299.1"/>
    </source>
</evidence>
<dbReference type="SUPFAM" id="SSF52029">
    <property type="entry name" value="GroEL apical domain-like"/>
    <property type="match status" value="1"/>
</dbReference>
<dbReference type="SUPFAM" id="SSF54849">
    <property type="entry name" value="GroEL-intermediate domain like"/>
    <property type="match status" value="1"/>
</dbReference>
<sequence>MNTSGFISQSQTEEKAKYTVVTKKLTSLISMFDKLYGKSYHTKLIQTDYNCIKNTNCPSVILDNVKINHPLVKLLIEYVKKLDTVGDSSKYFLLVVKYLINESFQIVEKGVKPTVLGEIYRNIGTELNEMCGGFSKKVDIFGENNLEEDLNKMTIQDRQLQLKQDNEKVYKDKELTSTQDKQTQPKQDEEVQPTFSLLLDSLINNKKIKSLVQESILKTKSFSTEKIRIHKMLTGTIEDSYIEEGMVFDRVPDSIRKSLKDGSSAIYNCPLDISRAELKSTILMNTSEELYNFTNEEINFIKEKVDSLKSDLIICSGKVDNIFLDFCNKANKVVFKIMSKHDLRRIRDCLGGSISPVLEPISNLGFVKNMEVFEKSSKLYTKFIGKEIYTIVLRSSLDVVLDEHERVIIKTLRALSQNVKNNTVEVVPGSGIFEHALTLLFKEKADSFSDDLHMKYAFMSLSTVFSNFKKIDKFTFDIYSSKIRAMKYALDFIAVMYETEDYLIGSQEKLNIKPRMNADWDEDH</sequence>
<dbReference type="InterPro" id="IPR027410">
    <property type="entry name" value="TCP-1-like_intermed_sf"/>
</dbReference>
<dbReference type="InterPro" id="IPR002423">
    <property type="entry name" value="Cpn60/GroEL/TCP-1"/>
</dbReference>
<organism evidence="7 8">
    <name type="scientific">Vairimorpha necatrix</name>
    <dbReference type="NCBI Taxonomy" id="6039"/>
    <lineage>
        <taxon>Eukaryota</taxon>
        <taxon>Fungi</taxon>
        <taxon>Fungi incertae sedis</taxon>
        <taxon>Microsporidia</taxon>
        <taxon>Nosematidae</taxon>
        <taxon>Vairimorpha</taxon>
    </lineage>
</organism>
<keyword evidence="6" id="KW-0143">Chaperone</keyword>
<reference evidence="7" key="1">
    <citation type="journal article" date="2024" name="BMC Genomics">
        <title>Functional annotation of a divergent genome using sequence and structure-based similarity.</title>
        <authorList>
            <person name="Svedberg D."/>
            <person name="Winiger R.R."/>
            <person name="Berg A."/>
            <person name="Sharma H."/>
            <person name="Tellgren-Roth C."/>
            <person name="Debrunner-Vossbrinck B.A."/>
            <person name="Vossbrinck C.R."/>
            <person name="Barandun J."/>
        </authorList>
    </citation>
    <scope>NUCLEOTIDE SEQUENCE</scope>
    <source>
        <strain evidence="7">Illinois isolate</strain>
    </source>
</reference>
<dbReference type="SUPFAM" id="SSF48592">
    <property type="entry name" value="GroEL equatorial domain-like"/>
    <property type="match status" value="1"/>
</dbReference>
<dbReference type="InterPro" id="IPR027409">
    <property type="entry name" value="GroEL-like_apical_dom_sf"/>
</dbReference>
<dbReference type="Gene3D" id="3.30.260.10">
    <property type="entry name" value="TCP-1-like chaperonin intermediate domain"/>
    <property type="match status" value="1"/>
</dbReference>
<evidence type="ECO:0000313" key="8">
    <source>
        <dbReference type="Proteomes" id="UP001334084"/>
    </source>
</evidence>
<keyword evidence="4" id="KW-0547">Nucleotide-binding</keyword>
<dbReference type="Proteomes" id="UP001334084">
    <property type="component" value="Chromosome 4"/>
</dbReference>
<evidence type="ECO:0000256" key="3">
    <source>
        <dbReference type="ARBA" id="ARBA00011381"/>
    </source>
</evidence>
<comment type="similarity">
    <text evidence="2">Belongs to the TCP-1 chaperonin family.</text>
</comment>
<dbReference type="Pfam" id="PF00118">
    <property type="entry name" value="Cpn60_TCP1"/>
    <property type="match status" value="1"/>
</dbReference>
<evidence type="ECO:0000256" key="6">
    <source>
        <dbReference type="ARBA" id="ARBA00023186"/>
    </source>
</evidence>
<evidence type="ECO:0000256" key="4">
    <source>
        <dbReference type="ARBA" id="ARBA00022741"/>
    </source>
</evidence>
<evidence type="ECO:0000256" key="1">
    <source>
        <dbReference type="ARBA" id="ARBA00002912"/>
    </source>
</evidence>
<proteinExistence type="inferred from homology"/>
<evidence type="ECO:0000256" key="5">
    <source>
        <dbReference type="ARBA" id="ARBA00022840"/>
    </source>
</evidence>
<keyword evidence="8" id="KW-1185">Reference proteome</keyword>
<dbReference type="GO" id="GO:0140662">
    <property type="term" value="F:ATP-dependent protein folding chaperone"/>
    <property type="evidence" value="ECO:0007669"/>
    <property type="project" value="InterPro"/>
</dbReference>
<dbReference type="GO" id="GO:0005524">
    <property type="term" value="F:ATP binding"/>
    <property type="evidence" value="ECO:0007669"/>
    <property type="project" value="UniProtKB-KW"/>
</dbReference>
<dbReference type="GeneID" id="90541115"/>
<name>A0AAX4JBE3_9MICR</name>
<dbReference type="KEGG" id="vnx:VNE69_04125"/>
<accession>A0AAX4JBE3</accession>
<dbReference type="Gene3D" id="1.10.560.10">
    <property type="entry name" value="GroEL-like equatorial domain"/>
    <property type="match status" value="1"/>
</dbReference>